<sequence length="37" mass="4210">MMILGIEDPWIWGVYVGIILSTLLCIIYGIVNWNKGD</sequence>
<dbReference type="EMBL" id="CP011266">
    <property type="protein sequence ID" value="ALT68418.1"/>
    <property type="molecule type" value="Genomic_DNA"/>
</dbReference>
<gene>
    <name evidence="2" type="ORF">sm9_0619</name>
</gene>
<dbReference type="RefSeq" id="WP_332308766.1">
    <property type="nucleotide sequence ID" value="NZ_CP011266.1"/>
</dbReference>
<dbReference type="AlphaFoldDB" id="A0A0U2V1M9"/>
<protein>
    <submittedName>
        <fullName evidence="2">Uncharacterized protein</fullName>
    </submittedName>
</protein>
<evidence type="ECO:0000313" key="3">
    <source>
        <dbReference type="Proteomes" id="UP000067738"/>
    </source>
</evidence>
<proteinExistence type="predicted"/>
<dbReference type="NCBIfam" id="NF045580">
    <property type="entry name" value="symport_access"/>
    <property type="match status" value="1"/>
</dbReference>
<evidence type="ECO:0000313" key="2">
    <source>
        <dbReference type="EMBL" id="ALT68418.1"/>
    </source>
</evidence>
<dbReference type="KEGG" id="mmil:sm9_0619"/>
<keyword evidence="1" id="KW-1133">Transmembrane helix</keyword>
<name>A0A0U2V1M9_9EURY</name>
<dbReference type="InterPro" id="IPR054615">
    <property type="entry name" value="Symport_access"/>
</dbReference>
<keyword evidence="3" id="KW-1185">Reference proteome</keyword>
<keyword evidence="1" id="KW-0472">Membrane</keyword>
<reference evidence="2 3" key="1">
    <citation type="submission" date="2015-04" db="EMBL/GenBank/DDBJ databases">
        <title>The complete genome sequence of the rumen methanogen Methanobrevibacter millerae SM9.</title>
        <authorList>
            <person name="Leahy S.C."/>
            <person name="Kelly W.J."/>
            <person name="Pacheco D.M."/>
            <person name="Li D."/>
            <person name="Altermann E."/>
            <person name="Attwood G.T."/>
        </authorList>
    </citation>
    <scope>NUCLEOTIDE SEQUENCE [LARGE SCALE GENOMIC DNA]</scope>
    <source>
        <strain evidence="2 3">SM9</strain>
    </source>
</reference>
<organism evidence="2 3">
    <name type="scientific">Methanobrevibacter millerae</name>
    <dbReference type="NCBI Taxonomy" id="230361"/>
    <lineage>
        <taxon>Archaea</taxon>
        <taxon>Methanobacteriati</taxon>
        <taxon>Methanobacteriota</taxon>
        <taxon>Methanomada group</taxon>
        <taxon>Methanobacteria</taxon>
        <taxon>Methanobacteriales</taxon>
        <taxon>Methanobacteriaceae</taxon>
        <taxon>Methanobrevibacter</taxon>
    </lineage>
</organism>
<accession>A0A0U2V1M9</accession>
<keyword evidence="1" id="KW-0812">Transmembrane</keyword>
<feature type="transmembrane region" description="Helical" evidence="1">
    <location>
        <begin position="12"/>
        <end position="31"/>
    </location>
</feature>
<dbReference type="PATRIC" id="fig|230361.4.peg.641"/>
<evidence type="ECO:0000256" key="1">
    <source>
        <dbReference type="SAM" id="Phobius"/>
    </source>
</evidence>
<dbReference type="Proteomes" id="UP000067738">
    <property type="component" value="Chromosome"/>
</dbReference>
<dbReference type="GeneID" id="88183155"/>